<keyword evidence="1" id="KW-1133">Transmembrane helix</keyword>
<feature type="domain" description="DUF6644" evidence="2">
    <location>
        <begin position="38"/>
        <end position="165"/>
    </location>
</feature>
<reference evidence="4" key="1">
    <citation type="submission" date="2016-01" db="EMBL/GenBank/DDBJ databases">
        <authorList>
            <person name="Peeters C."/>
        </authorList>
    </citation>
    <scope>NUCLEOTIDE SEQUENCE [LARGE SCALE GENOMIC DNA]</scope>
</reference>
<feature type="transmembrane region" description="Helical" evidence="1">
    <location>
        <begin position="74"/>
        <end position="93"/>
    </location>
</feature>
<sequence length="166" mass="17749">MDLAGFAGWAAALAASIEGSSLATWVRASAWAYPLVNLVHLLGLTLLIGPIGLLDLRLLGLGRRFALADVSDALTPWAVAGLVLLIASGVLLFSADASPLHRNPLLQVKLACILLGLANALAFRRIWARRLADWDRHPPLSGRVQAFLSLMLWPVAASLGRLLAYK</sequence>
<evidence type="ECO:0000259" key="2">
    <source>
        <dbReference type="Pfam" id="PF20349"/>
    </source>
</evidence>
<dbReference type="AlphaFoldDB" id="A0A158IDB9"/>
<gene>
    <name evidence="3" type="ORF">AWB70_04593</name>
</gene>
<name>A0A158IDB9_CABCO</name>
<keyword evidence="1" id="KW-0812">Transmembrane</keyword>
<feature type="transmembrane region" description="Helical" evidence="1">
    <location>
        <begin position="35"/>
        <end position="54"/>
    </location>
</feature>
<accession>A0A158IDB9</accession>
<dbReference type="RefSeq" id="WP_053569307.1">
    <property type="nucleotide sequence ID" value="NZ_FCNY02000012.1"/>
</dbReference>
<feature type="transmembrane region" description="Helical" evidence="1">
    <location>
        <begin position="105"/>
        <end position="123"/>
    </location>
</feature>
<dbReference type="EMBL" id="FCNY02000012">
    <property type="protein sequence ID" value="SAL54457.1"/>
    <property type="molecule type" value="Genomic_DNA"/>
</dbReference>
<organism evidence="3 4">
    <name type="scientific">Caballeronia cordobensis</name>
    <name type="common">Burkholderia cordobensis</name>
    <dbReference type="NCBI Taxonomy" id="1353886"/>
    <lineage>
        <taxon>Bacteria</taxon>
        <taxon>Pseudomonadati</taxon>
        <taxon>Pseudomonadota</taxon>
        <taxon>Betaproteobacteria</taxon>
        <taxon>Burkholderiales</taxon>
        <taxon>Burkholderiaceae</taxon>
        <taxon>Caballeronia</taxon>
    </lineage>
</organism>
<evidence type="ECO:0000313" key="3">
    <source>
        <dbReference type="EMBL" id="SAL54457.1"/>
    </source>
</evidence>
<dbReference type="Proteomes" id="UP000054740">
    <property type="component" value="Unassembled WGS sequence"/>
</dbReference>
<keyword evidence="1" id="KW-0472">Membrane</keyword>
<proteinExistence type="predicted"/>
<evidence type="ECO:0000313" key="4">
    <source>
        <dbReference type="Proteomes" id="UP000054740"/>
    </source>
</evidence>
<protein>
    <recommendedName>
        <fullName evidence="2">DUF6644 domain-containing protein</fullName>
    </recommendedName>
</protein>
<dbReference type="InterPro" id="IPR046586">
    <property type="entry name" value="DUF6644"/>
</dbReference>
<keyword evidence="4" id="KW-1185">Reference proteome</keyword>
<feature type="transmembrane region" description="Helical" evidence="1">
    <location>
        <begin position="144"/>
        <end position="164"/>
    </location>
</feature>
<dbReference type="Pfam" id="PF20349">
    <property type="entry name" value="DUF6644"/>
    <property type="match status" value="1"/>
</dbReference>
<evidence type="ECO:0000256" key="1">
    <source>
        <dbReference type="SAM" id="Phobius"/>
    </source>
</evidence>